<evidence type="ECO:0000256" key="1">
    <source>
        <dbReference type="SAM" id="Phobius"/>
    </source>
</evidence>
<feature type="transmembrane region" description="Helical" evidence="1">
    <location>
        <begin position="163"/>
        <end position="180"/>
    </location>
</feature>
<organism evidence="3 4">
    <name type="scientific">Cinara cedri</name>
    <dbReference type="NCBI Taxonomy" id="506608"/>
    <lineage>
        <taxon>Eukaryota</taxon>
        <taxon>Metazoa</taxon>
        <taxon>Ecdysozoa</taxon>
        <taxon>Arthropoda</taxon>
        <taxon>Hexapoda</taxon>
        <taxon>Insecta</taxon>
        <taxon>Pterygota</taxon>
        <taxon>Neoptera</taxon>
        <taxon>Paraneoptera</taxon>
        <taxon>Hemiptera</taxon>
        <taxon>Sternorrhyncha</taxon>
        <taxon>Aphidomorpha</taxon>
        <taxon>Aphidoidea</taxon>
        <taxon>Aphididae</taxon>
        <taxon>Lachninae</taxon>
        <taxon>Cinara</taxon>
    </lineage>
</organism>
<evidence type="ECO:0000313" key="3">
    <source>
        <dbReference type="EMBL" id="VVC37917.1"/>
    </source>
</evidence>
<dbReference type="InterPro" id="IPR012464">
    <property type="entry name" value="DUF1676"/>
</dbReference>
<keyword evidence="4" id="KW-1185">Reference proteome</keyword>
<dbReference type="EMBL" id="CABPRJ010001459">
    <property type="protein sequence ID" value="VVC37917.1"/>
    <property type="molecule type" value="Genomic_DNA"/>
</dbReference>
<keyword evidence="2" id="KW-0732">Signal</keyword>
<dbReference type="Pfam" id="PF07898">
    <property type="entry name" value="DUF1676"/>
    <property type="match status" value="1"/>
</dbReference>
<evidence type="ECO:0000256" key="2">
    <source>
        <dbReference type="SAM" id="SignalP"/>
    </source>
</evidence>
<gene>
    <name evidence="3" type="ORF">CINCED_3A000673</name>
</gene>
<dbReference type="OrthoDB" id="6620280at2759"/>
<evidence type="ECO:0000313" key="4">
    <source>
        <dbReference type="Proteomes" id="UP000325440"/>
    </source>
</evidence>
<feature type="chain" id="PRO_5023061666" evidence="2">
    <location>
        <begin position="28"/>
        <end position="244"/>
    </location>
</feature>
<keyword evidence="1" id="KW-0812">Transmembrane</keyword>
<dbReference type="AlphaFoldDB" id="A0A5E4N2X4"/>
<sequence>MSSAVFRRVSFVCAAVALATAAGLASASPAQQQQEDAGGAAGLGTVLWSVLDNCFDPDSTEPAAVCLKLKALTALDRALAKPNVAIVDGVSLAARAGKSLTEPHTEKADRAALDAAKDPEHKNALLDDMLVGRMDKLVSTRTIVLDGQEGRGKKKEQKAIQQAMMMAGMMAAAVMGPMAFKIVALMAGKALLISKIALVLSGIIALKKLLQPQQGGHETESVSHHYGRSLNLDAHDIAYAGQKQ</sequence>
<keyword evidence="1" id="KW-0472">Membrane</keyword>
<accession>A0A5E4N2X4</accession>
<keyword evidence="1" id="KW-1133">Transmembrane helix</keyword>
<proteinExistence type="predicted"/>
<protein>
    <submittedName>
        <fullName evidence="3">Uncharacterized protein</fullName>
    </submittedName>
</protein>
<dbReference type="PANTHER" id="PTHR21879">
    <property type="entry name" value="FI03362P-RELATED-RELATED"/>
    <property type="match status" value="1"/>
</dbReference>
<feature type="signal peptide" evidence="2">
    <location>
        <begin position="1"/>
        <end position="27"/>
    </location>
</feature>
<name>A0A5E4N2X4_9HEMI</name>
<reference evidence="3 4" key="1">
    <citation type="submission" date="2019-08" db="EMBL/GenBank/DDBJ databases">
        <authorList>
            <person name="Alioto T."/>
            <person name="Alioto T."/>
            <person name="Gomez Garrido J."/>
        </authorList>
    </citation>
    <scope>NUCLEOTIDE SEQUENCE [LARGE SCALE GENOMIC DNA]</scope>
</reference>
<dbReference type="Proteomes" id="UP000325440">
    <property type="component" value="Unassembled WGS sequence"/>
</dbReference>
<dbReference type="GO" id="GO:0016020">
    <property type="term" value="C:membrane"/>
    <property type="evidence" value="ECO:0007669"/>
    <property type="project" value="TreeGrafter"/>
</dbReference>